<dbReference type="FunFam" id="1.10.730.10:FF:000064">
    <property type="entry name" value="Probable arginine--tRNA ligase, cytoplasmic"/>
    <property type="match status" value="1"/>
</dbReference>
<dbReference type="SMART" id="SM00836">
    <property type="entry name" value="DALR_1"/>
    <property type="match status" value="1"/>
</dbReference>
<sequence>MLDDRGNTAVYLLYAYARIRSICRTAGISRQQIIEYAEKLPDGDLPLEHDAEYKLAKTILKFSDCILMVLDSLFLHQLCDYVYSLATTFHDFYNDCYVIHKDREGNTTIYYHRLVLCQVTADIMERCLQILGISTVQRM</sequence>
<dbReference type="PANTHER" id="PTHR11956">
    <property type="entry name" value="ARGINYL-TRNA SYNTHETASE"/>
    <property type="match status" value="1"/>
</dbReference>
<gene>
    <name evidence="4" type="ORF">TCNE_LOCUS19560</name>
</gene>
<evidence type="ECO:0000313" key="5">
    <source>
        <dbReference type="Proteomes" id="UP000050794"/>
    </source>
</evidence>
<proteinExistence type="predicted"/>
<name>A0A183VFP0_TOXCA</name>
<dbReference type="AlphaFoldDB" id="A0A183VFP0"/>
<dbReference type="EMBL" id="UYWY01027107">
    <property type="protein sequence ID" value="VDM50881.1"/>
    <property type="molecule type" value="Genomic_DNA"/>
</dbReference>
<reference evidence="4 5" key="2">
    <citation type="submission" date="2018-11" db="EMBL/GenBank/DDBJ databases">
        <authorList>
            <consortium name="Pathogen Informatics"/>
        </authorList>
    </citation>
    <scope>NUCLEOTIDE SEQUENCE [LARGE SCALE GENOMIC DNA]</scope>
</reference>
<protein>
    <recommendedName>
        <fullName evidence="1">arginine--tRNA ligase</fullName>
        <ecNumber evidence="1">6.1.1.19</ecNumber>
    </recommendedName>
</protein>
<dbReference type="SUPFAM" id="SSF47323">
    <property type="entry name" value="Anticodon-binding domain of a subclass of class I aminoacyl-tRNA synthetases"/>
    <property type="match status" value="1"/>
</dbReference>
<evidence type="ECO:0000259" key="3">
    <source>
        <dbReference type="SMART" id="SM00836"/>
    </source>
</evidence>
<evidence type="ECO:0000313" key="6">
    <source>
        <dbReference type="WBParaSite" id="TCNE_0001956401-mRNA-1"/>
    </source>
</evidence>
<evidence type="ECO:0000256" key="2">
    <source>
        <dbReference type="ARBA" id="ARBA00049339"/>
    </source>
</evidence>
<dbReference type="WBParaSite" id="TCNE_0001956401-mRNA-1">
    <property type="protein sequence ID" value="TCNE_0001956401-mRNA-1"/>
    <property type="gene ID" value="TCNE_0001956401"/>
</dbReference>
<dbReference type="Gene3D" id="1.10.730.10">
    <property type="entry name" value="Isoleucyl-tRNA Synthetase, Domain 1"/>
    <property type="match status" value="1"/>
</dbReference>
<dbReference type="EC" id="6.1.1.19" evidence="1"/>
<evidence type="ECO:0000256" key="1">
    <source>
        <dbReference type="ARBA" id="ARBA00012837"/>
    </source>
</evidence>
<reference evidence="6" key="1">
    <citation type="submission" date="2016-06" db="UniProtKB">
        <authorList>
            <consortium name="WormBaseParasite"/>
        </authorList>
    </citation>
    <scope>IDENTIFICATION</scope>
</reference>
<dbReference type="GO" id="GO:0004814">
    <property type="term" value="F:arginine-tRNA ligase activity"/>
    <property type="evidence" value="ECO:0007669"/>
    <property type="project" value="UniProtKB-EC"/>
</dbReference>
<dbReference type="GO" id="GO:0006420">
    <property type="term" value="P:arginyl-tRNA aminoacylation"/>
    <property type="evidence" value="ECO:0007669"/>
    <property type="project" value="InterPro"/>
</dbReference>
<feature type="domain" description="DALR anticodon binding" evidence="3">
    <location>
        <begin position="12"/>
        <end position="139"/>
    </location>
</feature>
<keyword evidence="5" id="KW-1185">Reference proteome</keyword>
<dbReference type="InterPro" id="IPR009080">
    <property type="entry name" value="tRNAsynth_Ia_anticodon-bd"/>
</dbReference>
<dbReference type="InterPro" id="IPR008909">
    <property type="entry name" value="DALR_anticod-bd"/>
</dbReference>
<dbReference type="Pfam" id="PF05746">
    <property type="entry name" value="DALR_1"/>
    <property type="match status" value="1"/>
</dbReference>
<comment type="catalytic activity">
    <reaction evidence="2">
        <text>tRNA(Arg) + L-arginine + ATP = L-arginyl-tRNA(Arg) + AMP + diphosphate</text>
        <dbReference type="Rhea" id="RHEA:20301"/>
        <dbReference type="Rhea" id="RHEA-COMP:9658"/>
        <dbReference type="Rhea" id="RHEA-COMP:9673"/>
        <dbReference type="ChEBI" id="CHEBI:30616"/>
        <dbReference type="ChEBI" id="CHEBI:32682"/>
        <dbReference type="ChEBI" id="CHEBI:33019"/>
        <dbReference type="ChEBI" id="CHEBI:78442"/>
        <dbReference type="ChEBI" id="CHEBI:78513"/>
        <dbReference type="ChEBI" id="CHEBI:456215"/>
        <dbReference type="EC" id="6.1.1.19"/>
    </reaction>
</comment>
<evidence type="ECO:0000313" key="4">
    <source>
        <dbReference type="EMBL" id="VDM50881.1"/>
    </source>
</evidence>
<dbReference type="GO" id="GO:0005524">
    <property type="term" value="F:ATP binding"/>
    <property type="evidence" value="ECO:0007669"/>
    <property type="project" value="InterPro"/>
</dbReference>
<dbReference type="InterPro" id="IPR001278">
    <property type="entry name" value="Arg-tRNA-ligase"/>
</dbReference>
<dbReference type="PANTHER" id="PTHR11956:SF5">
    <property type="entry name" value="ARGININE--TRNA LIGASE, CYTOPLASMIC"/>
    <property type="match status" value="1"/>
</dbReference>
<accession>A0A183VFP0</accession>
<organism evidence="5 6">
    <name type="scientific">Toxocara canis</name>
    <name type="common">Canine roundworm</name>
    <dbReference type="NCBI Taxonomy" id="6265"/>
    <lineage>
        <taxon>Eukaryota</taxon>
        <taxon>Metazoa</taxon>
        <taxon>Ecdysozoa</taxon>
        <taxon>Nematoda</taxon>
        <taxon>Chromadorea</taxon>
        <taxon>Rhabditida</taxon>
        <taxon>Spirurina</taxon>
        <taxon>Ascaridomorpha</taxon>
        <taxon>Ascaridoidea</taxon>
        <taxon>Toxocaridae</taxon>
        <taxon>Toxocara</taxon>
    </lineage>
</organism>
<dbReference type="Proteomes" id="UP000050794">
    <property type="component" value="Unassembled WGS sequence"/>
</dbReference>